<accession>A0A8I0WT19</accession>
<evidence type="ECO:0000259" key="1">
    <source>
        <dbReference type="PROSITE" id="PS51186"/>
    </source>
</evidence>
<dbReference type="EMBL" id="JADSJR010000010">
    <property type="protein sequence ID" value="MBG2914544.1"/>
    <property type="molecule type" value="Genomic_DNA"/>
</dbReference>
<sequence length="147" mass="17171">MDISLKRITSDNYEEISLLEVEEYQEDYIASNMWSLVEAAYNENYVVRGIYLLDKPVGFFMWVKENPHKIAIWRFMIDKIHQNKGLGRNALQIALNEIKKDKEIKEIEICYNPLNPVAKTFYASLGFEEIGMDKDGDDMLALIRVTQ</sequence>
<dbReference type="Gene3D" id="3.40.630.30">
    <property type="match status" value="1"/>
</dbReference>
<dbReference type="RefSeq" id="WP_075672838.1">
    <property type="nucleotide sequence ID" value="NZ_CP053044.1"/>
</dbReference>
<protein>
    <submittedName>
        <fullName evidence="2">GNAT family N-acetyltransferase</fullName>
    </submittedName>
</protein>
<dbReference type="Proteomes" id="UP000612266">
    <property type="component" value="Unassembled WGS sequence"/>
</dbReference>
<dbReference type="AlphaFoldDB" id="A0A8I0WT19"/>
<reference evidence="2" key="1">
    <citation type="submission" date="2020-11" db="EMBL/GenBank/DDBJ databases">
        <title>Enhanced detection system for hospital associated transmission using whole genome sequencing surveillance.</title>
        <authorList>
            <person name="Harrison L.H."/>
            <person name="Van Tyne D."/>
            <person name="Marsh J.W."/>
            <person name="Griffith M.P."/>
            <person name="Snyder D.J."/>
            <person name="Cooper V.S."/>
            <person name="Mustapha M."/>
        </authorList>
    </citation>
    <scope>NUCLEOTIDE SEQUENCE</scope>
    <source>
        <strain evidence="2">PR00070</strain>
    </source>
</reference>
<dbReference type="SUPFAM" id="SSF55729">
    <property type="entry name" value="Acyl-CoA N-acyltransferases (Nat)"/>
    <property type="match status" value="1"/>
</dbReference>
<organism evidence="2 3">
    <name type="scientific">Proteus terrae subsp. cibarius</name>
    <dbReference type="NCBI Taxonomy" id="626774"/>
    <lineage>
        <taxon>Bacteria</taxon>
        <taxon>Pseudomonadati</taxon>
        <taxon>Pseudomonadota</taxon>
        <taxon>Gammaproteobacteria</taxon>
        <taxon>Enterobacterales</taxon>
        <taxon>Morganellaceae</taxon>
        <taxon>Proteus</taxon>
    </lineage>
</organism>
<dbReference type="PROSITE" id="PS51186">
    <property type="entry name" value="GNAT"/>
    <property type="match status" value="1"/>
</dbReference>
<dbReference type="Pfam" id="PF00583">
    <property type="entry name" value="Acetyltransf_1"/>
    <property type="match status" value="1"/>
</dbReference>
<feature type="domain" description="N-acetyltransferase" evidence="1">
    <location>
        <begin position="3"/>
        <end position="144"/>
    </location>
</feature>
<gene>
    <name evidence="2" type="ORF">I4901_09215</name>
</gene>
<dbReference type="CDD" id="cd04301">
    <property type="entry name" value="NAT_SF"/>
    <property type="match status" value="1"/>
</dbReference>
<dbReference type="GO" id="GO:0016747">
    <property type="term" value="F:acyltransferase activity, transferring groups other than amino-acyl groups"/>
    <property type="evidence" value="ECO:0007669"/>
    <property type="project" value="InterPro"/>
</dbReference>
<evidence type="ECO:0000313" key="2">
    <source>
        <dbReference type="EMBL" id="MBG2914544.1"/>
    </source>
</evidence>
<keyword evidence="2" id="KW-0808">Transferase</keyword>
<dbReference type="InterPro" id="IPR000182">
    <property type="entry name" value="GNAT_dom"/>
</dbReference>
<comment type="caution">
    <text evidence="2">The sequence shown here is derived from an EMBL/GenBank/DDBJ whole genome shotgun (WGS) entry which is preliminary data.</text>
</comment>
<evidence type="ECO:0000313" key="3">
    <source>
        <dbReference type="Proteomes" id="UP000612266"/>
    </source>
</evidence>
<proteinExistence type="predicted"/>
<dbReference type="InterPro" id="IPR016181">
    <property type="entry name" value="Acyl_CoA_acyltransferase"/>
</dbReference>
<name>A0A8I0WT19_9GAMM</name>